<name>A0A1H9A5E3_9GAMM</name>
<feature type="domain" description="CusB-like beta-barrel" evidence="6">
    <location>
        <begin position="231"/>
        <end position="304"/>
    </location>
</feature>
<feature type="coiled-coil region" evidence="4">
    <location>
        <begin position="140"/>
        <end position="195"/>
    </location>
</feature>
<evidence type="ECO:0000256" key="4">
    <source>
        <dbReference type="SAM" id="Coils"/>
    </source>
</evidence>
<dbReference type="PANTHER" id="PTHR30469">
    <property type="entry name" value="MULTIDRUG RESISTANCE PROTEIN MDTA"/>
    <property type="match status" value="1"/>
</dbReference>
<dbReference type="Proteomes" id="UP000199496">
    <property type="component" value="Unassembled WGS sequence"/>
</dbReference>
<dbReference type="GO" id="GO:1990281">
    <property type="term" value="C:efflux pump complex"/>
    <property type="evidence" value="ECO:0007669"/>
    <property type="project" value="TreeGrafter"/>
</dbReference>
<dbReference type="Gene3D" id="1.10.287.470">
    <property type="entry name" value="Helix hairpin bin"/>
    <property type="match status" value="1"/>
</dbReference>
<keyword evidence="4" id="KW-0175">Coiled coil</keyword>
<dbReference type="GO" id="GO:0015562">
    <property type="term" value="F:efflux transmembrane transporter activity"/>
    <property type="evidence" value="ECO:0007669"/>
    <property type="project" value="TreeGrafter"/>
</dbReference>
<evidence type="ECO:0000313" key="9">
    <source>
        <dbReference type="Proteomes" id="UP000199496"/>
    </source>
</evidence>
<dbReference type="SUPFAM" id="SSF111369">
    <property type="entry name" value="HlyD-like secretion proteins"/>
    <property type="match status" value="1"/>
</dbReference>
<evidence type="ECO:0000256" key="1">
    <source>
        <dbReference type="ARBA" id="ARBA00004196"/>
    </source>
</evidence>
<evidence type="ECO:0000259" key="6">
    <source>
        <dbReference type="Pfam" id="PF25954"/>
    </source>
</evidence>
<dbReference type="InterPro" id="IPR058625">
    <property type="entry name" value="MdtA-like_BSH"/>
</dbReference>
<accession>A0A1H9A5E3</accession>
<dbReference type="Gene3D" id="2.40.50.100">
    <property type="match status" value="1"/>
</dbReference>
<evidence type="ECO:0000256" key="3">
    <source>
        <dbReference type="ARBA" id="ARBA00022448"/>
    </source>
</evidence>
<dbReference type="Pfam" id="PF25954">
    <property type="entry name" value="Beta-barrel_RND_2"/>
    <property type="match status" value="1"/>
</dbReference>
<gene>
    <name evidence="8" type="ORF">SAMN05421693_10458</name>
</gene>
<organism evidence="8 9">
    <name type="scientific">Ectothiorhodospira magna</name>
    <dbReference type="NCBI Taxonomy" id="867345"/>
    <lineage>
        <taxon>Bacteria</taxon>
        <taxon>Pseudomonadati</taxon>
        <taxon>Pseudomonadota</taxon>
        <taxon>Gammaproteobacteria</taxon>
        <taxon>Chromatiales</taxon>
        <taxon>Ectothiorhodospiraceae</taxon>
        <taxon>Ectothiorhodospira</taxon>
    </lineage>
</organism>
<comment type="subcellular location">
    <subcellularLocation>
        <location evidence="1">Cell envelope</location>
    </subcellularLocation>
</comment>
<protein>
    <submittedName>
        <fullName evidence="8">Membrane fusion protein, multidrug efflux system</fullName>
    </submittedName>
</protein>
<dbReference type="AlphaFoldDB" id="A0A1H9A5E3"/>
<sequence length="403" mass="44081">MRYANGPPLALASRPASSQGFLIFPLMKKRFFNRRMILMLLIVSLLLGGVFGYKAFINALITDIFDNLPEPVATITATEARELVWRPQLEAVGSFVAVQGADLTTEVSGIVQEILFDNGAQVQAGEVLLRLDSRTDVAQLRRLEAAARLADLERERARRLVRQNNISEAELQRRESEAEQAAAAVQEQKARIQQKTLTAPFSGQLGIRRVNVGQFLSAGDPVVSLQALNPIYLNFSLAERRLGEVAPGQPLGVRVDAFGDSFEGRVRAIEPAVRASTRTFEVQAIIPNPEQRLRPGMFGRVTLDVGEEATVVVVPQSAVSFNPYGDSVYVIQSGDGDELRVRQRFVRTGTRRGDLVVILEGLAPGERVATSGLLKLRNNAVVKINDDPDLQPGEELAPTPPNA</sequence>
<dbReference type="InterPro" id="IPR006143">
    <property type="entry name" value="RND_pump_MFP"/>
</dbReference>
<evidence type="ECO:0000313" key="8">
    <source>
        <dbReference type="EMBL" id="SEP71956.1"/>
    </source>
</evidence>
<dbReference type="EMBL" id="FOFO01000004">
    <property type="protein sequence ID" value="SEP71956.1"/>
    <property type="molecule type" value="Genomic_DNA"/>
</dbReference>
<dbReference type="Pfam" id="PF25917">
    <property type="entry name" value="BSH_RND"/>
    <property type="match status" value="1"/>
</dbReference>
<feature type="domain" description="Multidrug resistance protein MdtA-like barrel-sandwich hybrid" evidence="5">
    <location>
        <begin position="101"/>
        <end position="221"/>
    </location>
</feature>
<dbReference type="FunFam" id="2.40.30.170:FF:000010">
    <property type="entry name" value="Efflux RND transporter periplasmic adaptor subunit"/>
    <property type="match status" value="1"/>
</dbReference>
<dbReference type="Gene3D" id="2.40.30.170">
    <property type="match status" value="1"/>
</dbReference>
<dbReference type="PANTHER" id="PTHR30469:SF11">
    <property type="entry name" value="BLL4320 PROTEIN"/>
    <property type="match status" value="1"/>
</dbReference>
<dbReference type="Gene3D" id="2.40.420.20">
    <property type="match status" value="1"/>
</dbReference>
<dbReference type="Pfam" id="PF25967">
    <property type="entry name" value="RND-MFP_C"/>
    <property type="match status" value="1"/>
</dbReference>
<feature type="domain" description="Multidrug resistance protein MdtA-like C-terminal permuted SH3" evidence="7">
    <location>
        <begin position="311"/>
        <end position="373"/>
    </location>
</feature>
<proteinExistence type="inferred from homology"/>
<dbReference type="InterPro" id="IPR058627">
    <property type="entry name" value="MdtA-like_C"/>
</dbReference>
<evidence type="ECO:0000259" key="7">
    <source>
        <dbReference type="Pfam" id="PF25967"/>
    </source>
</evidence>
<keyword evidence="3" id="KW-0813">Transport</keyword>
<dbReference type="STRING" id="867345.SAMN05421693_10458"/>
<evidence type="ECO:0000259" key="5">
    <source>
        <dbReference type="Pfam" id="PF25917"/>
    </source>
</evidence>
<comment type="similarity">
    <text evidence="2">Belongs to the membrane fusion protein (MFP) (TC 8.A.1) family.</text>
</comment>
<dbReference type="NCBIfam" id="TIGR01730">
    <property type="entry name" value="RND_mfp"/>
    <property type="match status" value="1"/>
</dbReference>
<dbReference type="InterPro" id="IPR058792">
    <property type="entry name" value="Beta-barrel_RND_2"/>
</dbReference>
<evidence type="ECO:0000256" key="2">
    <source>
        <dbReference type="ARBA" id="ARBA00009477"/>
    </source>
</evidence>
<keyword evidence="9" id="KW-1185">Reference proteome</keyword>
<reference evidence="8 9" key="1">
    <citation type="submission" date="2016-10" db="EMBL/GenBank/DDBJ databases">
        <authorList>
            <person name="de Groot N.N."/>
        </authorList>
    </citation>
    <scope>NUCLEOTIDE SEQUENCE [LARGE SCALE GENOMIC DNA]</scope>
    <source>
        <strain evidence="8 9">B7-7</strain>
    </source>
</reference>